<organism evidence="3 4">
    <name type="scientific">Gloeobacter kilaueensis (strain ATCC BAA-2537 / CCAP 1431/1 / ULC 316 / JS1)</name>
    <dbReference type="NCBI Taxonomy" id="1183438"/>
    <lineage>
        <taxon>Bacteria</taxon>
        <taxon>Bacillati</taxon>
        <taxon>Cyanobacteriota</taxon>
        <taxon>Cyanophyceae</taxon>
        <taxon>Gloeobacterales</taxon>
        <taxon>Gloeobacteraceae</taxon>
        <taxon>Gloeobacter</taxon>
    </lineage>
</organism>
<dbReference type="Pfam" id="PF06739">
    <property type="entry name" value="SBBP"/>
    <property type="match status" value="4"/>
</dbReference>
<name>U5QJV3_GLOK1</name>
<dbReference type="AlphaFoldDB" id="U5QJV3"/>
<dbReference type="InterPro" id="IPR011042">
    <property type="entry name" value="6-blade_b-propeller_TolB-like"/>
</dbReference>
<sequence>MLFHRTAALLSIATLLIQAQVLSAPLPVVAVKSSPPVVPSSAERLSTARKQYGQLPVSFEPNVGQAPAAVRFLARTGGYRVALLPTEMLFAFQSATPGLTKDKGALQPSHLSTKTKTALVQMQLVGADSQAQLEGIDALPGKVNYLKGNDPSQWRTDVATYGRVKSKSVYPGIDLIYHSEYGQLEYDFVVAPHADPGRIRLRFSGAKRVFIDKQGGLVVESEAGQMRQLPPTVYEYDSGNKRQLQGRYVQLNHQTVGFSVVGHNQSRKLVIDPVLAYSSYLGGGSFESSYGVAVDEAGNAYVSGYTFSADFPTTSDAPQTQSSGDYEAFVAKLNATGTALVYSTYLGGGGSDLSYGVAVDRAGNAYVSGLTQSTNFPTTTGALQTQLRGPEDVFITKVNAAGTALVYSTYLGGSDYDYSYGIAIDTTGNAYLTGNTSSPDFPTTSDAAKTQLSGAGDAFVTKLNATGTTLTYSTFLGGKDIDIGNSIAVDRAGNAYVTGLTYSTDFPTTSDAPQSQFGGGDYDAFVAKLSAAGTALVYSTYLGGKGRDEGFGIAVDRTASAGGLSQSGSL</sequence>
<dbReference type="KEGG" id="glj:GKIL_3021"/>
<dbReference type="EMBL" id="CP003587">
    <property type="protein sequence ID" value="AGY59267.1"/>
    <property type="molecule type" value="Genomic_DNA"/>
</dbReference>
<dbReference type="PANTHER" id="PTHR35580">
    <property type="entry name" value="CELL SURFACE GLYCOPROTEIN (S-LAYER PROTEIN)-LIKE PROTEIN"/>
    <property type="match status" value="1"/>
</dbReference>
<feature type="chain" id="PRO_5004664023" description="DUF7948 domain-containing protein" evidence="1">
    <location>
        <begin position="20"/>
        <end position="570"/>
    </location>
</feature>
<evidence type="ECO:0000259" key="2">
    <source>
        <dbReference type="Pfam" id="PF25778"/>
    </source>
</evidence>
<dbReference type="eggNOG" id="COG3291">
    <property type="taxonomic scope" value="Bacteria"/>
</dbReference>
<dbReference type="OrthoDB" id="9796428at2"/>
<dbReference type="PATRIC" id="fig|1183438.3.peg.2973"/>
<dbReference type="STRING" id="1183438.GKIL_3021"/>
<feature type="signal peptide" evidence="1">
    <location>
        <begin position="1"/>
        <end position="19"/>
    </location>
</feature>
<dbReference type="Pfam" id="PF25778">
    <property type="entry name" value="DUF7948"/>
    <property type="match status" value="1"/>
</dbReference>
<evidence type="ECO:0000256" key="1">
    <source>
        <dbReference type="SAM" id="SignalP"/>
    </source>
</evidence>
<dbReference type="InterPro" id="IPR057708">
    <property type="entry name" value="DUF7948"/>
</dbReference>
<evidence type="ECO:0000313" key="3">
    <source>
        <dbReference type="EMBL" id="AGY59267.1"/>
    </source>
</evidence>
<dbReference type="HOGENOM" id="CLU_003594_0_0_3"/>
<dbReference type="Gene3D" id="2.120.10.30">
    <property type="entry name" value="TolB, C-terminal domain"/>
    <property type="match status" value="1"/>
</dbReference>
<keyword evidence="1" id="KW-0732">Signal</keyword>
<evidence type="ECO:0000313" key="4">
    <source>
        <dbReference type="Proteomes" id="UP000017396"/>
    </source>
</evidence>
<accession>U5QJV3</accession>
<gene>
    <name evidence="3" type="ORF">GKIL_3021</name>
</gene>
<feature type="domain" description="DUF7948" evidence="2">
    <location>
        <begin position="59"/>
        <end position="274"/>
    </location>
</feature>
<dbReference type="InterPro" id="IPR010620">
    <property type="entry name" value="SBBP_repeat"/>
</dbReference>
<dbReference type="Proteomes" id="UP000017396">
    <property type="component" value="Chromosome"/>
</dbReference>
<reference evidence="3 4" key="1">
    <citation type="journal article" date="2013" name="PLoS ONE">
        <title>Cultivation and Complete Genome Sequencing of Gloeobacter kilaueensis sp. nov., from a Lava Cave in Kilauea Caldera, Hawai'i.</title>
        <authorList>
            <person name="Saw J.H."/>
            <person name="Schatz M."/>
            <person name="Brown M.V."/>
            <person name="Kunkel D.D."/>
            <person name="Foster J.S."/>
            <person name="Shick H."/>
            <person name="Christensen S."/>
            <person name="Hou S."/>
            <person name="Wan X."/>
            <person name="Donachie S.P."/>
        </authorList>
    </citation>
    <scope>NUCLEOTIDE SEQUENCE [LARGE SCALE GENOMIC DNA]</scope>
    <source>
        <strain evidence="4">JS</strain>
    </source>
</reference>
<keyword evidence="4" id="KW-1185">Reference proteome</keyword>
<dbReference type="SUPFAM" id="SSF101898">
    <property type="entry name" value="NHL repeat"/>
    <property type="match status" value="1"/>
</dbReference>
<dbReference type="PANTHER" id="PTHR35580:SF1">
    <property type="entry name" value="PHYTASE-LIKE DOMAIN-CONTAINING PROTEIN"/>
    <property type="match status" value="1"/>
</dbReference>
<proteinExistence type="predicted"/>
<protein>
    <recommendedName>
        <fullName evidence="2">DUF7948 domain-containing protein</fullName>
    </recommendedName>
</protein>
<dbReference type="RefSeq" id="WP_023174517.1">
    <property type="nucleotide sequence ID" value="NC_022600.1"/>
</dbReference>
<dbReference type="InterPro" id="IPR052918">
    <property type="entry name" value="Motility_Chemotaxis_Reg"/>
</dbReference>